<keyword evidence="1" id="KW-0812">Transmembrane</keyword>
<keyword evidence="1" id="KW-1133">Transmembrane helix</keyword>
<reference evidence="3" key="2">
    <citation type="journal article" date="2021" name="PeerJ">
        <title>Extensive microbial diversity within the chicken gut microbiome revealed by metagenomics and culture.</title>
        <authorList>
            <person name="Gilroy R."/>
            <person name="Ravi A."/>
            <person name="Getino M."/>
            <person name="Pursley I."/>
            <person name="Horton D.L."/>
            <person name="Alikhan N.F."/>
            <person name="Baker D."/>
            <person name="Gharbi K."/>
            <person name="Hall N."/>
            <person name="Watson M."/>
            <person name="Adriaenssens E.M."/>
            <person name="Foster-Nyarko E."/>
            <person name="Jarju S."/>
            <person name="Secka A."/>
            <person name="Antonio M."/>
            <person name="Oren A."/>
            <person name="Chaudhuri R.R."/>
            <person name="La Ragione R."/>
            <person name="Hildebrand F."/>
            <person name="Pallen M.J."/>
        </authorList>
    </citation>
    <scope>NUCLEOTIDE SEQUENCE</scope>
    <source>
        <strain evidence="3">1383</strain>
    </source>
</reference>
<organism evidence="3 4">
    <name type="scientific">Candidatus Merdimorpha stercoravium</name>
    <dbReference type="NCBI Taxonomy" id="2840863"/>
    <lineage>
        <taxon>Bacteria</taxon>
        <taxon>Pseudomonadati</taxon>
        <taxon>Bacteroidota</taxon>
        <taxon>Flavobacteriia</taxon>
        <taxon>Flavobacteriales</taxon>
        <taxon>Candidatus Merdimorpha</taxon>
    </lineage>
</organism>
<dbReference type="Pfam" id="PF18935">
    <property type="entry name" value="DUF5683"/>
    <property type="match status" value="1"/>
</dbReference>
<feature type="domain" description="DUF5683" evidence="2">
    <location>
        <begin position="167"/>
        <end position="284"/>
    </location>
</feature>
<dbReference type="InterPro" id="IPR043738">
    <property type="entry name" value="DUF5683"/>
</dbReference>
<evidence type="ECO:0000313" key="4">
    <source>
        <dbReference type="Proteomes" id="UP000824161"/>
    </source>
</evidence>
<keyword evidence="1" id="KW-0472">Membrane</keyword>
<feature type="transmembrane region" description="Helical" evidence="1">
    <location>
        <begin position="256"/>
        <end position="276"/>
    </location>
</feature>
<evidence type="ECO:0000259" key="2">
    <source>
        <dbReference type="Pfam" id="PF18935"/>
    </source>
</evidence>
<gene>
    <name evidence="3" type="ORF">IAC44_01600</name>
</gene>
<dbReference type="Proteomes" id="UP000824161">
    <property type="component" value="Unassembled WGS sequence"/>
</dbReference>
<evidence type="ECO:0000313" key="3">
    <source>
        <dbReference type="EMBL" id="HIT97513.1"/>
    </source>
</evidence>
<reference evidence="3" key="1">
    <citation type="submission" date="2020-10" db="EMBL/GenBank/DDBJ databases">
        <authorList>
            <person name="Gilroy R."/>
        </authorList>
    </citation>
    <scope>NUCLEOTIDE SEQUENCE</scope>
    <source>
        <strain evidence="3">1383</strain>
    </source>
</reference>
<accession>A0A9D1H8C3</accession>
<proteinExistence type="predicted"/>
<dbReference type="AlphaFoldDB" id="A0A9D1H8C3"/>
<protein>
    <recommendedName>
        <fullName evidence="2">DUF5683 domain-containing protein</fullName>
    </recommendedName>
</protein>
<evidence type="ECO:0000256" key="1">
    <source>
        <dbReference type="SAM" id="Phobius"/>
    </source>
</evidence>
<name>A0A9D1H8C3_9FLAO</name>
<comment type="caution">
    <text evidence="3">The sequence shown here is derived from an EMBL/GenBank/DDBJ whole genome shotgun (WGS) entry which is preliminary data.</text>
</comment>
<sequence length="333" mass="37759">MALKKIGEYLLFFFFSAGWSIPLCGQAVDTLPAPRETSDSARFVPQRAVPEAVSIDGMTPREAIALLEAQEEDTLSPREAKKLARLQKREEKRHAKELKKQEKLRREVQEYFTHVVIDTSRAEVVPPAEPDPLLDSLSIPNTAEYHKDDSTMIGEALMLKKPPAPKPKSAAHAAFLSAIVPGLGQIYGGSQWWMAPAFWGGMTGTLLAVSFYNGYYNDFRKEYKNRILTGEVHEYEYYDDATLVSQMQYAEQQRDLWILGTVGVYLLNILHANVSVQLSEFRTQRKHRKMLELQEMFERQDASSTLTFSPAMVYPNQGVNRYPAPGLQLAIHF</sequence>
<dbReference type="EMBL" id="DVLY01000038">
    <property type="protein sequence ID" value="HIT97513.1"/>
    <property type="molecule type" value="Genomic_DNA"/>
</dbReference>